<dbReference type="GO" id="GO:0003677">
    <property type="term" value="F:DNA binding"/>
    <property type="evidence" value="ECO:0007669"/>
    <property type="project" value="InterPro"/>
</dbReference>
<protein>
    <submittedName>
        <fullName evidence="4">Adenine-specific methyltransferase</fullName>
    </submittedName>
</protein>
<evidence type="ECO:0000256" key="2">
    <source>
        <dbReference type="ARBA" id="ARBA00022679"/>
    </source>
</evidence>
<dbReference type="EMBL" id="BK015823">
    <property type="protein sequence ID" value="DAE26785.1"/>
    <property type="molecule type" value="Genomic_DNA"/>
</dbReference>
<dbReference type="SUPFAM" id="SSF53335">
    <property type="entry name" value="S-adenosyl-L-methionine-dependent methyltransferases"/>
    <property type="match status" value="1"/>
</dbReference>
<dbReference type="GO" id="GO:0008170">
    <property type="term" value="F:N-methyltransferase activity"/>
    <property type="evidence" value="ECO:0007669"/>
    <property type="project" value="InterPro"/>
</dbReference>
<dbReference type="InterPro" id="IPR029063">
    <property type="entry name" value="SAM-dependent_MTases_sf"/>
</dbReference>
<dbReference type="CDD" id="cd02440">
    <property type="entry name" value="AdoMet_MTases"/>
    <property type="match status" value="1"/>
</dbReference>
<keyword evidence="2" id="KW-0808">Transferase</keyword>
<keyword evidence="1 4" id="KW-0489">Methyltransferase</keyword>
<dbReference type="Pfam" id="PF01555">
    <property type="entry name" value="N6_N4_Mtase"/>
    <property type="match status" value="1"/>
</dbReference>
<accession>A0A8S5R6S9</accession>
<reference evidence="4" key="1">
    <citation type="journal article" date="2021" name="Proc. Natl. Acad. Sci. U.S.A.">
        <title>A Catalog of Tens of Thousands of Viruses from Human Metagenomes Reveals Hidden Associations with Chronic Diseases.</title>
        <authorList>
            <person name="Tisza M.J."/>
            <person name="Buck C.B."/>
        </authorList>
    </citation>
    <scope>NUCLEOTIDE SEQUENCE</scope>
    <source>
        <strain evidence="4">CtCsQ3</strain>
    </source>
</reference>
<feature type="domain" description="DNA methylase N-4/N-6" evidence="3">
    <location>
        <begin position="27"/>
        <end position="262"/>
    </location>
</feature>
<evidence type="ECO:0000256" key="1">
    <source>
        <dbReference type="ARBA" id="ARBA00022603"/>
    </source>
</evidence>
<sequence>MYKKKIKCEIYRDSMQNYKKYAIPPAQLIIADVPYNVGTNFYGSNPMWYNGGDNKNGESKLAKKAAFNSDFNFNLYEYFHFCSKMLKKEDTKPIARGRSSNSPCMIVFCAFEQLSTLIAAAKKHGFVNYIPLVFCKNYSPQVLKANMRIVGATEYALVLYRNKLPKFRNGLQIDENGKNIRGTGHMIFNWFTWEKDGKDVPKIHPAQKPVAVLKKLIEIFTDEGDVVIDPCCGSGSTLRAAAELDRSAYGFEIDRNFYERAKNEMLVFEKDSQMNISDFIGDTV</sequence>
<dbReference type="InterPro" id="IPR001091">
    <property type="entry name" value="RM_Methyltransferase"/>
</dbReference>
<dbReference type="PRINTS" id="PR00508">
    <property type="entry name" value="S21N4MTFRASE"/>
</dbReference>
<dbReference type="Gene3D" id="3.40.50.150">
    <property type="entry name" value="Vaccinia Virus protein VP39"/>
    <property type="match status" value="1"/>
</dbReference>
<name>A0A8S5R6S9_9VIRU</name>
<dbReference type="GO" id="GO:0032259">
    <property type="term" value="P:methylation"/>
    <property type="evidence" value="ECO:0007669"/>
    <property type="project" value="UniProtKB-KW"/>
</dbReference>
<organism evidence="4">
    <name type="scientific">virus sp. ctCsQ3</name>
    <dbReference type="NCBI Taxonomy" id="2826794"/>
    <lineage>
        <taxon>Viruses</taxon>
    </lineage>
</organism>
<dbReference type="InterPro" id="IPR002941">
    <property type="entry name" value="DNA_methylase_N4/N6"/>
</dbReference>
<proteinExistence type="predicted"/>
<evidence type="ECO:0000259" key="3">
    <source>
        <dbReference type="Pfam" id="PF01555"/>
    </source>
</evidence>
<evidence type="ECO:0000313" key="4">
    <source>
        <dbReference type="EMBL" id="DAE26785.1"/>
    </source>
</evidence>